<keyword evidence="3" id="KW-1185">Reference proteome</keyword>
<feature type="region of interest" description="Disordered" evidence="1">
    <location>
        <begin position="125"/>
        <end position="150"/>
    </location>
</feature>
<dbReference type="AlphaFoldDB" id="A0A3P7P6B0"/>
<dbReference type="Proteomes" id="UP000281553">
    <property type="component" value="Unassembled WGS sequence"/>
</dbReference>
<name>A0A3P7P6B0_DIBLA</name>
<evidence type="ECO:0000313" key="3">
    <source>
        <dbReference type="Proteomes" id="UP000281553"/>
    </source>
</evidence>
<feature type="compositionally biased region" description="Low complexity" evidence="1">
    <location>
        <begin position="136"/>
        <end position="150"/>
    </location>
</feature>
<accession>A0A3P7P6B0</accession>
<organism evidence="2 3">
    <name type="scientific">Dibothriocephalus latus</name>
    <name type="common">Fish tapeworm</name>
    <name type="synonym">Diphyllobothrium latum</name>
    <dbReference type="NCBI Taxonomy" id="60516"/>
    <lineage>
        <taxon>Eukaryota</taxon>
        <taxon>Metazoa</taxon>
        <taxon>Spiralia</taxon>
        <taxon>Lophotrochozoa</taxon>
        <taxon>Platyhelminthes</taxon>
        <taxon>Cestoda</taxon>
        <taxon>Eucestoda</taxon>
        <taxon>Diphyllobothriidea</taxon>
        <taxon>Diphyllobothriidae</taxon>
        <taxon>Dibothriocephalus</taxon>
    </lineage>
</organism>
<gene>
    <name evidence="2" type="ORF">DILT_LOCUS18341</name>
</gene>
<dbReference type="OrthoDB" id="6309471at2759"/>
<evidence type="ECO:0000313" key="2">
    <source>
        <dbReference type="EMBL" id="VDN40777.1"/>
    </source>
</evidence>
<evidence type="ECO:0000256" key="1">
    <source>
        <dbReference type="SAM" id="MobiDB-lite"/>
    </source>
</evidence>
<feature type="region of interest" description="Disordered" evidence="1">
    <location>
        <begin position="170"/>
        <end position="201"/>
    </location>
</feature>
<proteinExistence type="predicted"/>
<protein>
    <submittedName>
        <fullName evidence="2">Uncharacterized protein</fullName>
    </submittedName>
</protein>
<sequence>MLNPEHAVPLLHSQPLTELKPLPSLLPPDVTFHQNWYNDSPSGRTDADLLPYPFSLPPRQDSHIHFAGSQTTLINTVPETNTFHHRNTNFAYDFLDKPGEAQAFGEAGQYPDLFIVPTPLAGTPPISFRPTGSPISSSSSSSSSSSASSVAASPNQQMLLAGDPSMAFSEVWGLSGREQQQQQHQQNTEPPDWPVSAPFKATPANVMSQFEVVTT</sequence>
<dbReference type="EMBL" id="UYRU01099533">
    <property type="protein sequence ID" value="VDN40777.1"/>
    <property type="molecule type" value="Genomic_DNA"/>
</dbReference>
<reference evidence="2 3" key="1">
    <citation type="submission" date="2018-11" db="EMBL/GenBank/DDBJ databases">
        <authorList>
            <consortium name="Pathogen Informatics"/>
        </authorList>
    </citation>
    <scope>NUCLEOTIDE SEQUENCE [LARGE SCALE GENOMIC DNA]</scope>
</reference>